<dbReference type="SUPFAM" id="SSF56601">
    <property type="entry name" value="beta-lactamase/transpeptidase-like"/>
    <property type="match status" value="1"/>
</dbReference>
<dbReference type="Pfam" id="PF00144">
    <property type="entry name" value="Beta-lactamase"/>
    <property type="match status" value="1"/>
</dbReference>
<name>A0ABN8JTS8_9HYPH</name>
<dbReference type="RefSeq" id="WP_254018485.1">
    <property type="nucleotide sequence ID" value="NZ_CAKXZT010000121.1"/>
</dbReference>
<reference evidence="2 3" key="1">
    <citation type="submission" date="2022-03" db="EMBL/GenBank/DDBJ databases">
        <authorList>
            <person name="Brunel B."/>
        </authorList>
    </citation>
    <scope>NUCLEOTIDE SEQUENCE [LARGE SCALE GENOMIC DNA]</scope>
    <source>
        <strain evidence="2">STM5069sample</strain>
    </source>
</reference>
<dbReference type="InterPro" id="IPR052907">
    <property type="entry name" value="Beta-lactamase/esterase"/>
</dbReference>
<dbReference type="Proteomes" id="UP001153050">
    <property type="component" value="Unassembled WGS sequence"/>
</dbReference>
<protein>
    <recommendedName>
        <fullName evidence="1">Beta-lactamase-related domain-containing protein</fullName>
    </recommendedName>
</protein>
<evidence type="ECO:0000313" key="2">
    <source>
        <dbReference type="EMBL" id="CAH2400851.1"/>
    </source>
</evidence>
<keyword evidence="3" id="KW-1185">Reference proteome</keyword>
<dbReference type="Gene3D" id="3.40.710.10">
    <property type="entry name" value="DD-peptidase/beta-lactamase superfamily"/>
    <property type="match status" value="1"/>
</dbReference>
<evidence type="ECO:0000259" key="1">
    <source>
        <dbReference type="Pfam" id="PF00144"/>
    </source>
</evidence>
<dbReference type="PANTHER" id="PTHR43319:SF3">
    <property type="entry name" value="BETA-LACTAMASE-RELATED DOMAIN-CONTAINING PROTEIN"/>
    <property type="match status" value="1"/>
</dbReference>
<sequence>MNRMVSGDPRFSCVRDAFGMCFAQGLERGGSVSVVVHGRTVVDLWGGRADAACTRPWQHDTLVNVWSVTKGVVALAIAMLVQRGKLDYAAPVARYWPEFATGGKESIPLDLVMSHRAGLNGLAVPMGEIGLLAWTPFVDAIAAMPLAVGAGQPLYLSRTYLGPPRW</sequence>
<organism evidence="2 3">
    <name type="scientific">Mesorhizobium escarrei</name>
    <dbReference type="NCBI Taxonomy" id="666018"/>
    <lineage>
        <taxon>Bacteria</taxon>
        <taxon>Pseudomonadati</taxon>
        <taxon>Pseudomonadota</taxon>
        <taxon>Alphaproteobacteria</taxon>
        <taxon>Hyphomicrobiales</taxon>
        <taxon>Phyllobacteriaceae</taxon>
        <taxon>Mesorhizobium</taxon>
    </lineage>
</organism>
<feature type="domain" description="Beta-lactamase-related" evidence="1">
    <location>
        <begin position="22"/>
        <end position="147"/>
    </location>
</feature>
<dbReference type="PANTHER" id="PTHR43319">
    <property type="entry name" value="BETA-LACTAMASE-RELATED"/>
    <property type="match status" value="1"/>
</dbReference>
<proteinExistence type="predicted"/>
<dbReference type="InterPro" id="IPR001466">
    <property type="entry name" value="Beta-lactam-related"/>
</dbReference>
<dbReference type="EMBL" id="CAKXZT010000121">
    <property type="protein sequence ID" value="CAH2400851.1"/>
    <property type="molecule type" value="Genomic_DNA"/>
</dbReference>
<dbReference type="InterPro" id="IPR012338">
    <property type="entry name" value="Beta-lactam/transpept-like"/>
</dbReference>
<gene>
    <name evidence="2" type="ORF">MES5069_270089</name>
</gene>
<comment type="caution">
    <text evidence="2">The sequence shown here is derived from an EMBL/GenBank/DDBJ whole genome shotgun (WGS) entry which is preliminary data.</text>
</comment>
<accession>A0ABN8JTS8</accession>
<evidence type="ECO:0000313" key="3">
    <source>
        <dbReference type="Proteomes" id="UP001153050"/>
    </source>
</evidence>